<feature type="transmembrane region" description="Helical" evidence="6">
    <location>
        <begin position="256"/>
        <end position="279"/>
    </location>
</feature>
<feature type="transmembrane region" description="Helical" evidence="6">
    <location>
        <begin position="148"/>
        <end position="167"/>
    </location>
</feature>
<evidence type="ECO:0000313" key="8">
    <source>
        <dbReference type="Proteomes" id="UP001306950"/>
    </source>
</evidence>
<feature type="transmembrane region" description="Helical" evidence="6">
    <location>
        <begin position="229"/>
        <end position="249"/>
    </location>
</feature>
<dbReference type="Pfam" id="PF02690">
    <property type="entry name" value="Na_Pi_cotrans"/>
    <property type="match status" value="1"/>
</dbReference>
<comment type="caution">
    <text evidence="7">The sequence shown here is derived from an EMBL/GenBank/DDBJ whole genome shotgun (WGS) entry which is preliminary data.</text>
</comment>
<evidence type="ECO:0000256" key="4">
    <source>
        <dbReference type="ARBA" id="ARBA00022989"/>
    </source>
</evidence>
<feature type="transmembrane region" description="Helical" evidence="6">
    <location>
        <begin position="199"/>
        <end position="223"/>
    </location>
</feature>
<sequence length="338" mass="34954">MFQDIVFPVTFGLALFLFGMKVMEGALHAWAGPRLIAVLRAATKTPWTGLLSSAFVSAVLQSSTAITVMTIGLVNAGLLTYARTLGIILGSNIGTCLTTELIALDISSIGVPLFILSLLVWAGAVTAQEMLPKRRSGGWASLLETLQYGALAVSGFSLIMIAIRWMQSTGPALMAYGIIDWLLGHAGDSLLWGAAAGALLTALIHSSAATIAMTMGLVATGALPVPLGIAMVIGSNVGTCVTAVIASLGGTRSGRFVAWSHVALNAIGAALFLPLTPWLEGAAAWLSSEPAAQIAHSQTIFNVVCSLLALPACYLPVWSRLDPPPESTPAGPALPKNP</sequence>
<protein>
    <submittedName>
        <fullName evidence="7">Na/Pi symporter</fullName>
    </submittedName>
</protein>
<gene>
    <name evidence="7" type="ORF">V3851_02760</name>
</gene>
<feature type="transmembrane region" description="Helical" evidence="6">
    <location>
        <begin position="53"/>
        <end position="78"/>
    </location>
</feature>
<evidence type="ECO:0000256" key="3">
    <source>
        <dbReference type="ARBA" id="ARBA00022692"/>
    </source>
</evidence>
<accession>A0ABU7VLV1</accession>
<evidence type="ECO:0000256" key="6">
    <source>
        <dbReference type="SAM" id="Phobius"/>
    </source>
</evidence>
<reference evidence="7 8" key="1">
    <citation type="submission" date="2024-02" db="EMBL/GenBank/DDBJ databases">
        <title>A nitrogen-fixing paenibacillus bacterium.</title>
        <authorList>
            <person name="Zhang W.L."/>
            <person name="Chen S.F."/>
        </authorList>
    </citation>
    <scope>NUCLEOTIDE SEQUENCE [LARGE SCALE GENOMIC DNA]</scope>
    <source>
        <strain evidence="7 8">M1</strain>
    </source>
</reference>
<dbReference type="PANTHER" id="PTHR10010:SF46">
    <property type="entry name" value="SODIUM-DEPENDENT PHOSPHATE TRANSPORT PROTEIN 2B"/>
    <property type="match status" value="1"/>
</dbReference>
<keyword evidence="5 6" id="KW-0472">Membrane</keyword>
<dbReference type="PANTHER" id="PTHR10010">
    <property type="entry name" value="SOLUTE CARRIER FAMILY 34 SODIUM PHOSPHATE , MEMBER 2-RELATED"/>
    <property type="match status" value="1"/>
</dbReference>
<dbReference type="NCBIfam" id="NF037997">
    <property type="entry name" value="Na_Pi_symport"/>
    <property type="match status" value="1"/>
</dbReference>
<evidence type="ECO:0000256" key="1">
    <source>
        <dbReference type="ARBA" id="ARBA00004651"/>
    </source>
</evidence>
<keyword evidence="2" id="KW-1003">Cell membrane</keyword>
<dbReference type="RefSeq" id="WP_331844944.1">
    <property type="nucleotide sequence ID" value="NZ_JAZHPZ010000001.1"/>
</dbReference>
<dbReference type="InterPro" id="IPR003841">
    <property type="entry name" value="Na/Pi_transpt"/>
</dbReference>
<evidence type="ECO:0000256" key="2">
    <source>
        <dbReference type="ARBA" id="ARBA00022475"/>
    </source>
</evidence>
<proteinExistence type="predicted"/>
<keyword evidence="4 6" id="KW-1133">Transmembrane helix</keyword>
<organism evidence="7 8">
    <name type="scientific">Paenibacillus haidiansis</name>
    <dbReference type="NCBI Taxonomy" id="1574488"/>
    <lineage>
        <taxon>Bacteria</taxon>
        <taxon>Bacillati</taxon>
        <taxon>Bacillota</taxon>
        <taxon>Bacilli</taxon>
        <taxon>Bacillales</taxon>
        <taxon>Paenibacillaceae</taxon>
        <taxon>Paenibacillus</taxon>
    </lineage>
</organism>
<evidence type="ECO:0000256" key="5">
    <source>
        <dbReference type="ARBA" id="ARBA00023136"/>
    </source>
</evidence>
<feature type="transmembrane region" description="Helical" evidence="6">
    <location>
        <begin position="109"/>
        <end position="127"/>
    </location>
</feature>
<dbReference type="EMBL" id="JAZHPZ010000001">
    <property type="protein sequence ID" value="MEF2964737.1"/>
    <property type="molecule type" value="Genomic_DNA"/>
</dbReference>
<keyword evidence="3 6" id="KW-0812">Transmembrane</keyword>
<keyword evidence="8" id="KW-1185">Reference proteome</keyword>
<dbReference type="Proteomes" id="UP001306950">
    <property type="component" value="Unassembled WGS sequence"/>
</dbReference>
<comment type="subcellular location">
    <subcellularLocation>
        <location evidence="1">Cell membrane</location>
        <topology evidence="1">Multi-pass membrane protein</topology>
    </subcellularLocation>
</comment>
<name>A0ABU7VLV1_9BACL</name>
<evidence type="ECO:0000313" key="7">
    <source>
        <dbReference type="EMBL" id="MEF2964737.1"/>
    </source>
</evidence>